<dbReference type="Proteomes" id="UP000501926">
    <property type="component" value="Chromosome"/>
</dbReference>
<reference evidence="2 3" key="3">
    <citation type="submission" date="2020-02" db="EMBL/GenBank/DDBJ databases">
        <title>Newly sequenced genome of strain CSTR1 showed variability in Candidatus Kuenenia stuttgartiensis genomes.</title>
        <authorList>
            <person name="Ding C."/>
            <person name="Adrian L."/>
        </authorList>
    </citation>
    <scope>NUCLEOTIDE SEQUENCE [LARGE SCALE GENOMIC DNA]</scope>
    <source>
        <strain evidence="2 3">CSTR1</strain>
    </source>
</reference>
<reference evidence="1" key="1">
    <citation type="journal article" date="2006" name="Nature">
        <title>Deciphering the evolution and metabolism of an anammox bacterium from a community genome.</title>
        <authorList>
            <person name="Strous M."/>
            <person name="Pelletier E."/>
            <person name="Mangenot S."/>
            <person name="Rattei T."/>
            <person name="Lehner A."/>
            <person name="Taylor M.W."/>
            <person name="Horn M."/>
            <person name="Daims H."/>
            <person name="Bartol-Mavel D."/>
            <person name="Wincker P."/>
            <person name="Barbe V."/>
            <person name="Fonknechten N."/>
            <person name="Vallenet D."/>
            <person name="Segurens B."/>
            <person name="Schenowitz-Truong C."/>
            <person name="Medigue C."/>
            <person name="Collingro A."/>
            <person name="Snel B."/>
            <person name="Dutilh B.E."/>
            <person name="OpDenCamp H.J.M."/>
            <person name="vanDerDrift C."/>
            <person name="Cirpus I."/>
            <person name="vanDePas-Schoonen K.T."/>
            <person name="Harhangi H.R."/>
            <person name="vanNiftrik L."/>
            <person name="Schmid M."/>
            <person name="Keltjens J."/>
            <person name="vanDeVossenberg J."/>
            <person name="Kartal B."/>
            <person name="Meier H."/>
            <person name="Frishman D."/>
            <person name="Huynen M.A."/>
            <person name="Mewes H."/>
            <person name="Weissenbach J."/>
            <person name="Jetten M.S.M."/>
            <person name="Wagner M."/>
            <person name="LePaslier D."/>
        </authorList>
    </citation>
    <scope>NUCLEOTIDE SEQUENCE</scope>
</reference>
<sequence length="70" mass="7715">MARIGALCECSVNLATFRDIAFHKEQGSMPNTLNSEEKRCNNTVIYFFNGNGWSPCTLSPNQGGSIPDFL</sequence>
<protein>
    <submittedName>
        <fullName evidence="1">Uncharacterized protein</fullName>
    </submittedName>
</protein>
<evidence type="ECO:0000313" key="3">
    <source>
        <dbReference type="Proteomes" id="UP000501926"/>
    </source>
</evidence>
<dbReference type="EMBL" id="CT573073">
    <property type="protein sequence ID" value="CAJ71007.1"/>
    <property type="molecule type" value="Genomic_DNA"/>
</dbReference>
<evidence type="ECO:0000313" key="2">
    <source>
        <dbReference type="EMBL" id="QII09575.1"/>
    </source>
</evidence>
<accession>Q1PUV1</accession>
<organism evidence="1">
    <name type="scientific">Kuenenia stuttgartiensis</name>
    <dbReference type="NCBI Taxonomy" id="174633"/>
    <lineage>
        <taxon>Bacteria</taxon>
        <taxon>Pseudomonadati</taxon>
        <taxon>Planctomycetota</taxon>
        <taxon>Candidatus Brocadiia</taxon>
        <taxon>Candidatus Brocadiales</taxon>
        <taxon>Candidatus Brocadiaceae</taxon>
        <taxon>Candidatus Kuenenia</taxon>
    </lineage>
</organism>
<dbReference type="AlphaFoldDB" id="Q1PUV1"/>
<reference evidence="1" key="2">
    <citation type="submission" date="2006-01" db="EMBL/GenBank/DDBJ databases">
        <authorList>
            <person name="Genoscope"/>
        </authorList>
    </citation>
    <scope>NUCLEOTIDE SEQUENCE</scope>
</reference>
<gene>
    <name evidence="2" type="ORF">KsCSTR_01960</name>
    <name evidence="1" type="ORF">kustc0262</name>
</gene>
<evidence type="ECO:0000313" key="1">
    <source>
        <dbReference type="EMBL" id="CAJ71007.1"/>
    </source>
</evidence>
<proteinExistence type="predicted"/>
<name>Q1PUV1_KUEST</name>
<dbReference type="EMBL" id="CP049055">
    <property type="protein sequence ID" value="QII09575.1"/>
    <property type="molecule type" value="Genomic_DNA"/>
</dbReference>